<dbReference type="AlphaFoldDB" id="A0A1H0NKV8"/>
<feature type="transmembrane region" description="Helical" evidence="1">
    <location>
        <begin position="34"/>
        <end position="62"/>
    </location>
</feature>
<evidence type="ECO:0000313" key="2">
    <source>
        <dbReference type="EMBL" id="SDO93236.1"/>
    </source>
</evidence>
<dbReference type="RefSeq" id="WP_074482363.1">
    <property type="nucleotide sequence ID" value="NZ_FNJK01000003.1"/>
</dbReference>
<accession>A0A1H0NKV8</accession>
<gene>
    <name evidence="2" type="ORF">SAMN05216347_103139</name>
</gene>
<feature type="transmembrane region" description="Helical" evidence="1">
    <location>
        <begin position="324"/>
        <end position="345"/>
    </location>
</feature>
<feature type="transmembrane region" description="Helical" evidence="1">
    <location>
        <begin position="116"/>
        <end position="134"/>
    </location>
</feature>
<keyword evidence="1" id="KW-0812">Transmembrane</keyword>
<feature type="transmembrane region" description="Helical" evidence="1">
    <location>
        <begin position="83"/>
        <end position="104"/>
    </location>
</feature>
<protein>
    <submittedName>
        <fullName evidence="2">Uncharacterized membrane protein YkvI</fullName>
    </submittedName>
</protein>
<feature type="transmembrane region" description="Helical" evidence="1">
    <location>
        <begin position="299"/>
        <end position="318"/>
    </location>
</feature>
<keyword evidence="1" id="KW-1133">Transmembrane helix</keyword>
<feature type="transmembrane region" description="Helical" evidence="1">
    <location>
        <begin position="222"/>
        <end position="242"/>
    </location>
</feature>
<dbReference type="PANTHER" id="PTHR37814:SF1">
    <property type="entry name" value="MEMBRANE PROTEIN"/>
    <property type="match status" value="1"/>
</dbReference>
<evidence type="ECO:0000256" key="1">
    <source>
        <dbReference type="SAM" id="Phobius"/>
    </source>
</evidence>
<dbReference type="PANTHER" id="PTHR37814">
    <property type="entry name" value="CONSERVED MEMBRANE PROTEIN"/>
    <property type="match status" value="1"/>
</dbReference>
<name>A0A1H0NKV8_STREI</name>
<organism evidence="2 3">
    <name type="scientific">Streptococcus equinus</name>
    <name type="common">Streptococcus bovis</name>
    <dbReference type="NCBI Taxonomy" id="1335"/>
    <lineage>
        <taxon>Bacteria</taxon>
        <taxon>Bacillati</taxon>
        <taxon>Bacillota</taxon>
        <taxon>Bacilli</taxon>
        <taxon>Lactobacillales</taxon>
        <taxon>Streptococcaceae</taxon>
        <taxon>Streptococcus</taxon>
    </lineage>
</organism>
<feature type="transmembrane region" description="Helical" evidence="1">
    <location>
        <begin position="141"/>
        <end position="161"/>
    </location>
</feature>
<dbReference type="OrthoDB" id="4424890at2"/>
<evidence type="ECO:0000313" key="3">
    <source>
        <dbReference type="Proteomes" id="UP000183816"/>
    </source>
</evidence>
<feature type="transmembrane region" description="Helical" evidence="1">
    <location>
        <begin position="188"/>
        <end position="210"/>
    </location>
</feature>
<keyword evidence="1" id="KW-0472">Membrane</keyword>
<dbReference type="Proteomes" id="UP000183816">
    <property type="component" value="Unassembled WGS sequence"/>
</dbReference>
<dbReference type="EMBL" id="FNJK01000003">
    <property type="protein sequence ID" value="SDO93236.1"/>
    <property type="molecule type" value="Genomic_DNA"/>
</dbReference>
<reference evidence="2 3" key="1">
    <citation type="submission" date="2016-10" db="EMBL/GenBank/DDBJ databases">
        <authorList>
            <person name="de Groot N.N."/>
        </authorList>
    </citation>
    <scope>NUCLEOTIDE SEQUENCE [LARGE SCALE GENOMIC DNA]</scope>
    <source>
        <strain evidence="2 3">Sb04</strain>
    </source>
</reference>
<sequence length="417" mass="46143">MVKRILSIALAYVGIIVGAGLSSGQDLMQYFVGFGIWGMIGVIVLGILNAIFGRIIVTLGSYYRSNDHSEVLSKIAHPFTNRVLDIALIVSCYVIGFVMIAGAGSNLNQQFGLPTWLGALICVLLVIFVSFLDFEKITQIIGIFTPIVIIMVLIIAGHSLIGHSFDFEQLNTVAKTLPTNMPNIWVSVLNYFAICVMTGVSMAFVLGGSIIRIGVAEKGGTLGGAIVGLIIAITSLVLFVNVGKIASADIPMLVLANEIHPWFAFAYSLVVFGLIFNTAFSLYYALAKRFSENKGEGQFKRYMVIFVVTGYVLSFLGFKQLVSVMYPVLGYIGLVMLVVLLQAWIREKGNVQDEKHLRRRMISLISKKYDDNKQFTKKDKVEYQQLGEESVVETDEIKEDIHEHVEQVFDSENEDNH</sequence>
<proteinExistence type="predicted"/>
<dbReference type="InterPro" id="IPR038728">
    <property type="entry name" value="YkvI-like"/>
</dbReference>
<feature type="transmembrane region" description="Helical" evidence="1">
    <location>
        <begin position="262"/>
        <end position="287"/>
    </location>
</feature>